<feature type="compositionally biased region" description="Pro residues" evidence="1">
    <location>
        <begin position="134"/>
        <end position="145"/>
    </location>
</feature>
<dbReference type="Proteomes" id="UP001321542">
    <property type="component" value="Chromosome"/>
</dbReference>
<gene>
    <name evidence="2" type="ORF">SGFS_020660</name>
</gene>
<dbReference type="InterPro" id="IPR035093">
    <property type="entry name" value="RelE/ParE_toxin_dom_sf"/>
</dbReference>
<dbReference type="EMBL" id="AP018448">
    <property type="protein sequence ID" value="BBC30772.1"/>
    <property type="molecule type" value="Genomic_DNA"/>
</dbReference>
<evidence type="ECO:0000313" key="3">
    <source>
        <dbReference type="Proteomes" id="UP001321542"/>
    </source>
</evidence>
<accession>A0ABM7F531</accession>
<feature type="region of interest" description="Disordered" evidence="1">
    <location>
        <begin position="113"/>
        <end position="164"/>
    </location>
</feature>
<evidence type="ECO:0000256" key="1">
    <source>
        <dbReference type="SAM" id="MobiDB-lite"/>
    </source>
</evidence>
<sequence>MSDPEPRPAFGLSFDPRALTDLLQAPGDIRDLALDQLQKVVNAQLFGGKLTEELTGCRKLYVDHRNAWRIVYAQRPAPPGATHRTEIHVVAVRPRARHDVYETARARLGIARRPTGARTHAARARSPQLDTQRPPVPKPGPPPYAVPCLPSAAPTHTPLKGPVR</sequence>
<organism evidence="2 3">
    <name type="scientific">Streptomyces graminofaciens</name>
    <dbReference type="NCBI Taxonomy" id="68212"/>
    <lineage>
        <taxon>Bacteria</taxon>
        <taxon>Bacillati</taxon>
        <taxon>Actinomycetota</taxon>
        <taxon>Actinomycetes</taxon>
        <taxon>Kitasatosporales</taxon>
        <taxon>Streptomycetaceae</taxon>
        <taxon>Streptomyces</taxon>
    </lineage>
</organism>
<evidence type="ECO:0000313" key="2">
    <source>
        <dbReference type="EMBL" id="BBC30772.1"/>
    </source>
</evidence>
<name>A0ABM7F531_9ACTN</name>
<reference evidence="2 3" key="2">
    <citation type="journal article" date="2023" name="ChemBioChem">
        <title>Acyltransferase Domain Exchange between Two Independent Type I Polyketide Synthases in the Same Producer Strain of Macrolide Antibiotics.</title>
        <authorList>
            <person name="Kudo F."/>
            <person name="Kishikawa K."/>
            <person name="Tsuboi K."/>
            <person name="Kido T."/>
            <person name="Usui T."/>
            <person name="Hashimoto J."/>
            <person name="Shin-Ya K."/>
            <person name="Miyanaga A."/>
            <person name="Eguchi T."/>
        </authorList>
    </citation>
    <scope>NUCLEOTIDE SEQUENCE [LARGE SCALE GENOMIC DNA]</scope>
    <source>
        <strain evidence="2 3">A-8890</strain>
    </source>
</reference>
<proteinExistence type="predicted"/>
<evidence type="ECO:0008006" key="4">
    <source>
        <dbReference type="Google" id="ProtNLM"/>
    </source>
</evidence>
<keyword evidence="3" id="KW-1185">Reference proteome</keyword>
<dbReference type="RefSeq" id="WP_286249445.1">
    <property type="nucleotide sequence ID" value="NZ_AP018448.1"/>
</dbReference>
<dbReference type="Gene3D" id="3.30.2310.20">
    <property type="entry name" value="RelE-like"/>
    <property type="match status" value="1"/>
</dbReference>
<protein>
    <recommendedName>
        <fullName evidence="4">Type II toxin-antitoxin system RelE/ParE family toxin</fullName>
    </recommendedName>
</protein>
<reference evidence="2 3" key="1">
    <citation type="journal article" date="2010" name="ChemBioChem">
        <title>Cloning and characterization of the biosynthetic gene cluster of 16-membered macrolide antibiotic FD-891: involvement of a dual functional cytochrome P450 monooxygenase catalyzing epoxidation and hydroxylation.</title>
        <authorList>
            <person name="Kudo F."/>
            <person name="Motegi A."/>
            <person name="Mizoue K."/>
            <person name="Eguchi T."/>
        </authorList>
    </citation>
    <scope>NUCLEOTIDE SEQUENCE [LARGE SCALE GENOMIC DNA]</scope>
    <source>
        <strain evidence="2 3">A-8890</strain>
    </source>
</reference>